<evidence type="ECO:0000313" key="2">
    <source>
        <dbReference type="Proteomes" id="UP001549145"/>
    </source>
</evidence>
<proteinExistence type="predicted"/>
<organism evidence="1 2">
    <name type="scientific">Methylobacterium goesingense</name>
    <dbReference type="NCBI Taxonomy" id="243690"/>
    <lineage>
        <taxon>Bacteria</taxon>
        <taxon>Pseudomonadati</taxon>
        <taxon>Pseudomonadota</taxon>
        <taxon>Alphaproteobacteria</taxon>
        <taxon>Hyphomicrobiales</taxon>
        <taxon>Methylobacteriaceae</taxon>
        <taxon>Methylobacterium</taxon>
    </lineage>
</organism>
<gene>
    <name evidence="1" type="ORF">ABID43_001244</name>
</gene>
<comment type="caution">
    <text evidence="1">The sequence shown here is derived from an EMBL/GenBank/DDBJ whole genome shotgun (WGS) entry which is preliminary data.</text>
</comment>
<evidence type="ECO:0000313" key="1">
    <source>
        <dbReference type="EMBL" id="MET3691719.1"/>
    </source>
</evidence>
<keyword evidence="2" id="KW-1185">Reference proteome</keyword>
<dbReference type="RefSeq" id="WP_238276944.1">
    <property type="nucleotide sequence ID" value="NZ_BPQL01000019.1"/>
</dbReference>
<sequence length="51" mass="5651">MAKARTSSQPDTLPPLDPDMVRLVEALAVAVARRDHRAALAQRDEARAKRK</sequence>
<dbReference type="EMBL" id="JBEPMM010000002">
    <property type="protein sequence ID" value="MET3691719.1"/>
    <property type="molecule type" value="Genomic_DNA"/>
</dbReference>
<reference evidence="1 2" key="1">
    <citation type="submission" date="2024-06" db="EMBL/GenBank/DDBJ databases">
        <title>Genomic Encyclopedia of Type Strains, Phase IV (KMG-IV): sequencing the most valuable type-strain genomes for metagenomic binning, comparative biology and taxonomic classification.</title>
        <authorList>
            <person name="Goeker M."/>
        </authorList>
    </citation>
    <scope>NUCLEOTIDE SEQUENCE [LARGE SCALE GENOMIC DNA]</scope>
    <source>
        <strain evidence="1 2">DSM 21331</strain>
    </source>
</reference>
<name>A0ABV2L1J7_9HYPH</name>
<dbReference type="Proteomes" id="UP001549145">
    <property type="component" value="Unassembled WGS sequence"/>
</dbReference>
<protein>
    <submittedName>
        <fullName evidence="1">Uncharacterized protein</fullName>
    </submittedName>
</protein>
<accession>A0ABV2L1J7</accession>